<evidence type="ECO:0000313" key="3">
    <source>
        <dbReference type="Proteomes" id="UP000192411"/>
    </source>
</evidence>
<comment type="caution">
    <text evidence="2">The sequence shown here is derived from an EMBL/GenBank/DDBJ whole genome shotgun (WGS) entry which is preliminary data.</text>
</comment>
<dbReference type="STRING" id="75922.BST47_22900"/>
<reference evidence="2 3" key="1">
    <citation type="submission" date="2017-02" db="EMBL/GenBank/DDBJ databases">
        <title>The new phylogeny of genus Mycobacterium.</title>
        <authorList>
            <person name="Tortoli E."/>
            <person name="Trovato A."/>
            <person name="Cirillo D.M."/>
        </authorList>
    </citation>
    <scope>NUCLEOTIDE SEQUENCE [LARGE SCALE GENOMIC DNA]</scope>
    <source>
        <strain evidence="2 3">DSM 44338</strain>
    </source>
</reference>
<protein>
    <recommendedName>
        <fullName evidence="4">Lipoprotein</fullName>
    </recommendedName>
</protein>
<organism evidence="2 3">
    <name type="scientific">Mycolicibacterium tusciae</name>
    <dbReference type="NCBI Taxonomy" id="75922"/>
    <lineage>
        <taxon>Bacteria</taxon>
        <taxon>Bacillati</taxon>
        <taxon>Actinomycetota</taxon>
        <taxon>Actinomycetes</taxon>
        <taxon>Mycobacteriales</taxon>
        <taxon>Mycobacteriaceae</taxon>
        <taxon>Mycolicibacterium</taxon>
    </lineage>
</organism>
<keyword evidence="3" id="KW-1185">Reference proteome</keyword>
<evidence type="ECO:0000256" key="1">
    <source>
        <dbReference type="SAM" id="MobiDB-lite"/>
    </source>
</evidence>
<feature type="region of interest" description="Disordered" evidence="1">
    <location>
        <begin position="265"/>
        <end position="289"/>
    </location>
</feature>
<dbReference type="Proteomes" id="UP000192411">
    <property type="component" value="Unassembled WGS sequence"/>
</dbReference>
<feature type="region of interest" description="Disordered" evidence="1">
    <location>
        <begin position="192"/>
        <end position="217"/>
    </location>
</feature>
<dbReference type="PROSITE" id="PS51257">
    <property type="entry name" value="PROKAR_LIPOPROTEIN"/>
    <property type="match status" value="1"/>
</dbReference>
<accession>A0A1X0JHW4</accession>
<evidence type="ECO:0000313" key="2">
    <source>
        <dbReference type="EMBL" id="ORB62499.1"/>
    </source>
</evidence>
<evidence type="ECO:0008006" key="4">
    <source>
        <dbReference type="Google" id="ProtNLM"/>
    </source>
</evidence>
<dbReference type="AlphaFoldDB" id="A0A1X0JHW4"/>
<gene>
    <name evidence="2" type="ORF">BST47_22900</name>
</gene>
<dbReference type="EMBL" id="MVIM01000015">
    <property type="protein sequence ID" value="ORB62499.1"/>
    <property type="molecule type" value="Genomic_DNA"/>
</dbReference>
<name>A0A1X0JHW4_9MYCO</name>
<proteinExistence type="predicted"/>
<sequence length="289" mass="31399">MASVKSIVRCCAVLLLTVVGLTGCRTDEPPAPTFTNWPQSLADFRFRWAAEPGIDLVSGPAVPLRAYLESYRIAELTREIGDVYPGFERAVPQLPSDSDAPAQLLSIRPSFEGEPFGPPGPFFGNEFFHILEITPIEGGYRAYVCDGLYKIFRDGKEEDEGKYVSVVGYRARTGLGDVNGMKVWRVEFTDSPPAADAPAKVTDQSGPNPAPAGDVFGPWRITGANDAIWGSMVNRESTADERVDGAQRLSQCSDLLPHWRTERDANIRASLDTPPAAEPASPGWPEATA</sequence>